<comment type="caution">
    <text evidence="2">The sequence shown here is derived from an EMBL/GenBank/DDBJ whole genome shotgun (WGS) entry which is preliminary data.</text>
</comment>
<geneLocation type="mitochondrion" evidence="2"/>
<keyword evidence="2" id="KW-0496">Mitochondrion</keyword>
<keyword evidence="1" id="KW-1133">Transmembrane helix</keyword>
<dbReference type="AlphaFoldDB" id="A0A117NFV9"/>
<reference evidence="2" key="1">
    <citation type="journal article" date="2015" name="Genome Biol. Evol.">
        <title>Organellar Genomes of White Spruce (Picea glauca): Assembly and Annotation.</title>
        <authorList>
            <person name="Jackman S.D."/>
            <person name="Warren R.L."/>
            <person name="Gibb E.A."/>
            <person name="Vandervalk B.P."/>
            <person name="Mohamadi H."/>
            <person name="Chu J."/>
            <person name="Raymond A."/>
            <person name="Pleasance S."/>
            <person name="Coope R."/>
            <person name="Wildung M.R."/>
            <person name="Ritland C.E."/>
            <person name="Bousquet J."/>
            <person name="Jones S.J."/>
            <person name="Bohlmann J."/>
            <person name="Birol I."/>
        </authorList>
    </citation>
    <scope>NUCLEOTIDE SEQUENCE [LARGE SCALE GENOMIC DNA]</scope>
    <source>
        <tissue evidence="2">Flushing bud</tissue>
    </source>
</reference>
<dbReference type="EMBL" id="LKAM01000016">
    <property type="protein sequence ID" value="KUM45800.1"/>
    <property type="molecule type" value="Genomic_DNA"/>
</dbReference>
<gene>
    <name evidence="2" type="ORF">ABT39_MTgene2368</name>
</gene>
<proteinExistence type="predicted"/>
<evidence type="ECO:0000256" key="1">
    <source>
        <dbReference type="SAM" id="Phobius"/>
    </source>
</evidence>
<sequence>MGGSAPGFAASASAAGRFTNLLIYRSRLLVLMTPLPLLLLVVLALLLVNGLLLNIKGITGKSESLQSQERSSQRPFQFEKYPHSLDSLVKSSLLACASLVYVCLRSAVPLSVGYACFVLPDAVLKFILSFHFIQGSLAVPTFI</sequence>
<organism evidence="2">
    <name type="scientific">Picea glauca</name>
    <name type="common">White spruce</name>
    <name type="synonym">Pinus glauca</name>
    <dbReference type="NCBI Taxonomy" id="3330"/>
    <lineage>
        <taxon>Eukaryota</taxon>
        <taxon>Viridiplantae</taxon>
        <taxon>Streptophyta</taxon>
        <taxon>Embryophyta</taxon>
        <taxon>Tracheophyta</taxon>
        <taxon>Spermatophyta</taxon>
        <taxon>Pinopsida</taxon>
        <taxon>Pinidae</taxon>
        <taxon>Conifers I</taxon>
        <taxon>Pinales</taxon>
        <taxon>Pinaceae</taxon>
        <taxon>Picea</taxon>
    </lineage>
</organism>
<accession>A0A117NFV9</accession>
<keyword evidence="1" id="KW-0472">Membrane</keyword>
<name>A0A117NFV9_PICGL</name>
<evidence type="ECO:0000313" key="2">
    <source>
        <dbReference type="EMBL" id="KUM45800.1"/>
    </source>
</evidence>
<feature type="transmembrane region" description="Helical" evidence="1">
    <location>
        <begin position="28"/>
        <end position="52"/>
    </location>
</feature>
<protein>
    <submittedName>
        <fullName evidence="2">Uncharacterized protein</fullName>
    </submittedName>
</protein>
<keyword evidence="1" id="KW-0812">Transmembrane</keyword>